<feature type="transmembrane region" description="Helical" evidence="4">
    <location>
        <begin position="260"/>
        <end position="279"/>
    </location>
</feature>
<dbReference type="InterPro" id="IPR036259">
    <property type="entry name" value="MFS_trans_sf"/>
</dbReference>
<name>A0A2G1QN49_9HYPH</name>
<sequence length="405" mass="42515">MSSTFEQEARRTALILASAQSIVGAAAPVAISMGALTGVYLLGPDKSLATAPVTGYNLGVALGALPAAALMRAVGRRYGFMSGAGITALGGALAALSIFESSFWFFAFCMLLIGLGGSFVQQYRFAAADNAPHAFKPKAISWVLGGGVFAAIIGPQMVIFTRDAFAPVSFAGAYTGIILLGILGVIIHSFLRLPKDQVVEPSAHDNEPARPLPVIMRQPRFLVALICAIGSYALMSFVMTGAPLAMVGCGFTPDEATLGISWHVMAMFAPSFFTGRLIARFGKETIVATGLALLIVCGIVALSGIALWQFWLALILLGIGWNFGFIGATAMVAETYTAAEKNKVQGAHDFALFGTVAFASLMSGQVYNAGGWDMLNWIIFPVVALCLGALALLLVLRQRSDEALS</sequence>
<feature type="transmembrane region" description="Helical" evidence="4">
    <location>
        <begin position="374"/>
        <end position="396"/>
    </location>
</feature>
<evidence type="ECO:0000256" key="4">
    <source>
        <dbReference type="SAM" id="Phobius"/>
    </source>
</evidence>
<dbReference type="InterPro" id="IPR020846">
    <property type="entry name" value="MFS_dom"/>
</dbReference>
<dbReference type="Proteomes" id="UP000221168">
    <property type="component" value="Unassembled WGS sequence"/>
</dbReference>
<feature type="transmembrane region" description="Helical" evidence="4">
    <location>
        <begin position="165"/>
        <end position="187"/>
    </location>
</feature>
<organism evidence="6 7">
    <name type="scientific">Zhengella mangrovi</name>
    <dbReference type="NCBI Taxonomy" id="1982044"/>
    <lineage>
        <taxon>Bacteria</taxon>
        <taxon>Pseudomonadati</taxon>
        <taxon>Pseudomonadota</taxon>
        <taxon>Alphaproteobacteria</taxon>
        <taxon>Hyphomicrobiales</taxon>
        <taxon>Notoacmeibacteraceae</taxon>
        <taxon>Zhengella</taxon>
    </lineage>
</organism>
<keyword evidence="2 4" id="KW-1133">Transmembrane helix</keyword>
<feature type="transmembrane region" description="Helical" evidence="4">
    <location>
        <begin position="350"/>
        <end position="368"/>
    </location>
</feature>
<dbReference type="EMBL" id="PDVP01000006">
    <property type="protein sequence ID" value="PHP66891.1"/>
    <property type="molecule type" value="Genomic_DNA"/>
</dbReference>
<evidence type="ECO:0000256" key="2">
    <source>
        <dbReference type="ARBA" id="ARBA00022989"/>
    </source>
</evidence>
<feature type="transmembrane region" description="Helical" evidence="4">
    <location>
        <begin position="286"/>
        <end position="308"/>
    </location>
</feature>
<dbReference type="PANTHER" id="PTHR23534:SF1">
    <property type="entry name" value="MAJOR FACILITATOR SUPERFAMILY PROTEIN"/>
    <property type="match status" value="1"/>
</dbReference>
<feature type="transmembrane region" description="Helical" evidence="4">
    <location>
        <begin position="53"/>
        <end position="71"/>
    </location>
</feature>
<protein>
    <submittedName>
        <fullName evidence="6">MFS transporter</fullName>
    </submittedName>
</protein>
<feature type="transmembrane region" description="Helical" evidence="4">
    <location>
        <begin position="102"/>
        <end position="120"/>
    </location>
</feature>
<keyword evidence="3 4" id="KW-0472">Membrane</keyword>
<feature type="transmembrane region" description="Helical" evidence="4">
    <location>
        <begin position="12"/>
        <end position="41"/>
    </location>
</feature>
<dbReference type="AlphaFoldDB" id="A0A2G1QN49"/>
<feature type="transmembrane region" description="Helical" evidence="4">
    <location>
        <begin position="78"/>
        <end position="96"/>
    </location>
</feature>
<dbReference type="PROSITE" id="PS50850">
    <property type="entry name" value="MFS"/>
    <property type="match status" value="1"/>
</dbReference>
<reference evidence="6 7" key="1">
    <citation type="submission" date="2017-10" db="EMBL/GenBank/DDBJ databases">
        <title>Sedimentibacterium mangrovi gen. nov., sp. nov., a novel member of family Phyllobacteriacea isolated from mangrove sediment.</title>
        <authorList>
            <person name="Liao H."/>
            <person name="Tian Y."/>
        </authorList>
    </citation>
    <scope>NUCLEOTIDE SEQUENCE [LARGE SCALE GENOMIC DNA]</scope>
    <source>
        <strain evidence="6 7">X9-2-2</strain>
    </source>
</reference>
<feature type="transmembrane region" description="Helical" evidence="4">
    <location>
        <begin position="221"/>
        <end position="240"/>
    </location>
</feature>
<keyword evidence="7" id="KW-1185">Reference proteome</keyword>
<evidence type="ECO:0000313" key="7">
    <source>
        <dbReference type="Proteomes" id="UP000221168"/>
    </source>
</evidence>
<feature type="domain" description="Major facilitator superfamily (MFS) profile" evidence="5">
    <location>
        <begin position="219"/>
        <end position="405"/>
    </location>
</feature>
<evidence type="ECO:0000313" key="6">
    <source>
        <dbReference type="EMBL" id="PHP66891.1"/>
    </source>
</evidence>
<gene>
    <name evidence="6" type="ORF">CSC94_12385</name>
</gene>
<evidence type="ECO:0000256" key="3">
    <source>
        <dbReference type="ARBA" id="ARBA00023136"/>
    </source>
</evidence>
<keyword evidence="1 4" id="KW-0812">Transmembrane</keyword>
<comment type="caution">
    <text evidence="6">The sequence shown here is derived from an EMBL/GenBank/DDBJ whole genome shotgun (WGS) entry which is preliminary data.</text>
</comment>
<dbReference type="OrthoDB" id="8558006at2"/>
<evidence type="ECO:0000259" key="5">
    <source>
        <dbReference type="PROSITE" id="PS50850"/>
    </source>
</evidence>
<dbReference type="Gene3D" id="1.20.1250.20">
    <property type="entry name" value="MFS general substrate transporter like domains"/>
    <property type="match status" value="1"/>
</dbReference>
<feature type="transmembrane region" description="Helical" evidence="4">
    <location>
        <begin position="140"/>
        <end position="159"/>
    </location>
</feature>
<dbReference type="Pfam" id="PF07690">
    <property type="entry name" value="MFS_1"/>
    <property type="match status" value="1"/>
</dbReference>
<dbReference type="InterPro" id="IPR011701">
    <property type="entry name" value="MFS"/>
</dbReference>
<feature type="transmembrane region" description="Helical" evidence="4">
    <location>
        <begin position="314"/>
        <end position="338"/>
    </location>
</feature>
<proteinExistence type="predicted"/>
<dbReference type="GO" id="GO:0022857">
    <property type="term" value="F:transmembrane transporter activity"/>
    <property type="evidence" value="ECO:0007669"/>
    <property type="project" value="InterPro"/>
</dbReference>
<evidence type="ECO:0000256" key="1">
    <source>
        <dbReference type="ARBA" id="ARBA00022692"/>
    </source>
</evidence>
<dbReference type="SUPFAM" id="SSF103473">
    <property type="entry name" value="MFS general substrate transporter"/>
    <property type="match status" value="1"/>
</dbReference>
<dbReference type="PANTHER" id="PTHR23534">
    <property type="entry name" value="MFS PERMEASE"/>
    <property type="match status" value="1"/>
</dbReference>
<accession>A0A2G1QN49</accession>
<dbReference type="RefSeq" id="WP_099306658.1">
    <property type="nucleotide sequence ID" value="NZ_PDVP01000006.1"/>
</dbReference>